<evidence type="ECO:0000256" key="2">
    <source>
        <dbReference type="ARBA" id="ARBA00023054"/>
    </source>
</evidence>
<evidence type="ECO:0000313" key="5">
    <source>
        <dbReference type="EMBL" id="KAK2176061.1"/>
    </source>
</evidence>
<evidence type="ECO:0000313" key="6">
    <source>
        <dbReference type="Proteomes" id="UP001209878"/>
    </source>
</evidence>
<evidence type="ECO:0000256" key="3">
    <source>
        <dbReference type="SAM" id="MobiDB-lite"/>
    </source>
</evidence>
<dbReference type="GO" id="GO:0000422">
    <property type="term" value="P:autophagy of mitochondrion"/>
    <property type="evidence" value="ECO:0007669"/>
    <property type="project" value="TreeGrafter"/>
</dbReference>
<dbReference type="InterPro" id="IPR019460">
    <property type="entry name" value="Atg11_C"/>
</dbReference>
<dbReference type="GO" id="GO:0019901">
    <property type="term" value="F:protein kinase binding"/>
    <property type="evidence" value="ECO:0007669"/>
    <property type="project" value="TreeGrafter"/>
</dbReference>
<evidence type="ECO:0000256" key="1">
    <source>
        <dbReference type="ARBA" id="ARBA00023006"/>
    </source>
</evidence>
<dbReference type="PANTHER" id="PTHR13222:SF1">
    <property type="entry name" value="RB1-INDUCIBLE COILED-COIL PROTEIN 1"/>
    <property type="match status" value="1"/>
</dbReference>
<dbReference type="GO" id="GO:0034517">
    <property type="term" value="P:ribophagy"/>
    <property type="evidence" value="ECO:0007669"/>
    <property type="project" value="TreeGrafter"/>
</dbReference>
<protein>
    <recommendedName>
        <fullName evidence="4">Autophagy-related protein 11 C-terminal domain-containing protein</fullName>
    </recommendedName>
</protein>
<name>A0AAD9KR98_RIDPI</name>
<dbReference type="GO" id="GO:0061709">
    <property type="term" value="P:reticulophagy"/>
    <property type="evidence" value="ECO:0007669"/>
    <property type="project" value="TreeGrafter"/>
</dbReference>
<dbReference type="GO" id="GO:0061723">
    <property type="term" value="P:glycophagy"/>
    <property type="evidence" value="ECO:0007669"/>
    <property type="project" value="TreeGrafter"/>
</dbReference>
<keyword evidence="1" id="KW-0072">Autophagy</keyword>
<evidence type="ECO:0000259" key="4">
    <source>
        <dbReference type="Pfam" id="PF10377"/>
    </source>
</evidence>
<dbReference type="GO" id="GO:1990316">
    <property type="term" value="C:Atg1/ULK1 kinase complex"/>
    <property type="evidence" value="ECO:0007669"/>
    <property type="project" value="TreeGrafter"/>
</dbReference>
<sequence>MELSMTTSSRSFVQDKVSITTCNPGDLVLLCLDEQHDHYVVFTVGTTLHFLHSDCLDALALRTGPGEPRKSWVLAEIVDKEYCQAKKAQNRFKVPVGTKFYRVKAVPWKSRQTVPPTMPPTTSQQKEQQQGT</sequence>
<reference evidence="5" key="1">
    <citation type="journal article" date="2023" name="Mol. Biol. Evol.">
        <title>Third-Generation Sequencing Reveals the Adaptive Role of the Epigenome in Three Deep-Sea Polychaetes.</title>
        <authorList>
            <person name="Perez M."/>
            <person name="Aroh O."/>
            <person name="Sun Y."/>
            <person name="Lan Y."/>
            <person name="Juniper S.K."/>
            <person name="Young C.R."/>
            <person name="Angers B."/>
            <person name="Qian P.Y."/>
        </authorList>
    </citation>
    <scope>NUCLEOTIDE SEQUENCE</scope>
    <source>
        <strain evidence="5">R07B-5</strain>
    </source>
</reference>
<dbReference type="GO" id="GO:0034727">
    <property type="term" value="P:piecemeal microautophagy of the nucleus"/>
    <property type="evidence" value="ECO:0007669"/>
    <property type="project" value="TreeGrafter"/>
</dbReference>
<proteinExistence type="predicted"/>
<comment type="caution">
    <text evidence="5">The sequence shown here is derived from an EMBL/GenBank/DDBJ whole genome shotgun (WGS) entry which is preliminary data.</text>
</comment>
<dbReference type="InterPro" id="IPR040040">
    <property type="entry name" value="ATG11"/>
</dbReference>
<dbReference type="PANTHER" id="PTHR13222">
    <property type="entry name" value="RB1-INDUCIBLE COILED-COIL"/>
    <property type="match status" value="1"/>
</dbReference>
<keyword evidence="2" id="KW-0175">Coiled coil</keyword>
<dbReference type="Proteomes" id="UP001209878">
    <property type="component" value="Unassembled WGS sequence"/>
</dbReference>
<dbReference type="GO" id="GO:0060090">
    <property type="term" value="F:molecular adaptor activity"/>
    <property type="evidence" value="ECO:0007669"/>
    <property type="project" value="TreeGrafter"/>
</dbReference>
<feature type="region of interest" description="Disordered" evidence="3">
    <location>
        <begin position="111"/>
        <end position="132"/>
    </location>
</feature>
<feature type="domain" description="Autophagy-related protein 11 C-terminal" evidence="4">
    <location>
        <begin position="8"/>
        <end position="106"/>
    </location>
</feature>
<gene>
    <name evidence="5" type="ORF">NP493_685g01005</name>
</gene>
<dbReference type="GO" id="GO:0034045">
    <property type="term" value="C:phagophore assembly site membrane"/>
    <property type="evidence" value="ECO:0007669"/>
    <property type="project" value="TreeGrafter"/>
</dbReference>
<keyword evidence="6" id="KW-1185">Reference proteome</keyword>
<dbReference type="EMBL" id="JAODUO010000687">
    <property type="protein sequence ID" value="KAK2176061.1"/>
    <property type="molecule type" value="Genomic_DNA"/>
</dbReference>
<accession>A0AAD9KR98</accession>
<organism evidence="5 6">
    <name type="scientific">Ridgeia piscesae</name>
    <name type="common">Tubeworm</name>
    <dbReference type="NCBI Taxonomy" id="27915"/>
    <lineage>
        <taxon>Eukaryota</taxon>
        <taxon>Metazoa</taxon>
        <taxon>Spiralia</taxon>
        <taxon>Lophotrochozoa</taxon>
        <taxon>Annelida</taxon>
        <taxon>Polychaeta</taxon>
        <taxon>Sedentaria</taxon>
        <taxon>Canalipalpata</taxon>
        <taxon>Sabellida</taxon>
        <taxon>Siboglinidae</taxon>
        <taxon>Ridgeia</taxon>
    </lineage>
</organism>
<dbReference type="AlphaFoldDB" id="A0AAD9KR98"/>
<dbReference type="GO" id="GO:0000045">
    <property type="term" value="P:autophagosome assembly"/>
    <property type="evidence" value="ECO:0007669"/>
    <property type="project" value="InterPro"/>
</dbReference>
<dbReference type="Pfam" id="PF10377">
    <property type="entry name" value="ATG11"/>
    <property type="match status" value="1"/>
</dbReference>